<dbReference type="Proteomes" id="UP000663887">
    <property type="component" value="Unassembled WGS sequence"/>
</dbReference>
<dbReference type="OrthoDB" id="10040915at2759"/>
<evidence type="ECO:0000313" key="2">
    <source>
        <dbReference type="EMBL" id="CAF1478662.1"/>
    </source>
</evidence>
<feature type="compositionally biased region" description="Low complexity" evidence="1">
    <location>
        <begin position="104"/>
        <end position="116"/>
    </location>
</feature>
<keyword evidence="10" id="KW-1185">Reference proteome</keyword>
<evidence type="ECO:0000256" key="1">
    <source>
        <dbReference type="SAM" id="MobiDB-lite"/>
    </source>
</evidence>
<dbReference type="EMBL" id="CAJNOV010014782">
    <property type="protein sequence ID" value="CAF1560408.1"/>
    <property type="molecule type" value="Genomic_DNA"/>
</dbReference>
<feature type="compositionally biased region" description="Polar residues" evidence="1">
    <location>
        <begin position="14"/>
        <end position="33"/>
    </location>
</feature>
<dbReference type="Proteomes" id="UP000663856">
    <property type="component" value="Unassembled WGS sequence"/>
</dbReference>
<evidence type="ECO:0000313" key="3">
    <source>
        <dbReference type="EMBL" id="CAF1560408.1"/>
    </source>
</evidence>
<protein>
    <recommendedName>
        <fullName evidence="11">Vasculin</fullName>
    </recommendedName>
</protein>
<dbReference type="Proteomes" id="UP000663855">
    <property type="component" value="Unassembled WGS sequence"/>
</dbReference>
<evidence type="ECO:0000313" key="6">
    <source>
        <dbReference type="EMBL" id="CAF2120168.1"/>
    </source>
</evidence>
<evidence type="ECO:0000313" key="7">
    <source>
        <dbReference type="EMBL" id="CAF3723445.1"/>
    </source>
</evidence>
<comment type="caution">
    <text evidence="7">The sequence shown here is derived from an EMBL/GenBank/DDBJ whole genome shotgun (WGS) entry which is preliminary data.</text>
</comment>
<name>A0A818WC33_9BILA</name>
<organism evidence="7 9">
    <name type="scientific">Rotaria magnacalcarata</name>
    <dbReference type="NCBI Taxonomy" id="392030"/>
    <lineage>
        <taxon>Eukaryota</taxon>
        <taxon>Metazoa</taxon>
        <taxon>Spiralia</taxon>
        <taxon>Gnathifera</taxon>
        <taxon>Rotifera</taxon>
        <taxon>Eurotatoria</taxon>
        <taxon>Bdelloidea</taxon>
        <taxon>Philodinida</taxon>
        <taxon>Philodinidae</taxon>
        <taxon>Rotaria</taxon>
    </lineage>
</organism>
<evidence type="ECO:0008006" key="11">
    <source>
        <dbReference type="Google" id="ProtNLM"/>
    </source>
</evidence>
<feature type="region of interest" description="Disordered" evidence="1">
    <location>
        <begin position="93"/>
        <end position="151"/>
    </location>
</feature>
<gene>
    <name evidence="3" type="ORF">CJN711_LOCUS31086</name>
    <name evidence="2" type="ORF">KQP761_LOCUS13450</name>
    <name evidence="4" type="ORF">MBJ925_LOCUS7935</name>
    <name evidence="8" type="ORF">OVN521_LOCUS3557</name>
    <name evidence="7" type="ORF">UXM345_LOCUS358</name>
    <name evidence="5" type="ORF">WKI299_LOCUS5765</name>
    <name evidence="6" type="ORF">XDN619_LOCUS22543</name>
</gene>
<accession>A0A818WC33</accession>
<dbReference type="Proteomes" id="UP000663866">
    <property type="component" value="Unassembled WGS sequence"/>
</dbReference>
<dbReference type="EMBL" id="CAJNRG010010195">
    <property type="protein sequence ID" value="CAF2120168.1"/>
    <property type="molecule type" value="Genomic_DNA"/>
</dbReference>
<reference evidence="7" key="1">
    <citation type="submission" date="2021-02" db="EMBL/GenBank/DDBJ databases">
        <authorList>
            <person name="Nowell W R."/>
        </authorList>
    </citation>
    <scope>NUCLEOTIDE SEQUENCE</scope>
</reference>
<evidence type="ECO:0000313" key="9">
    <source>
        <dbReference type="Proteomes" id="UP000663842"/>
    </source>
</evidence>
<dbReference type="AlphaFoldDB" id="A0A818WC33"/>
<dbReference type="EMBL" id="CAJNOW010006219">
    <property type="protein sequence ID" value="CAF1478662.1"/>
    <property type="molecule type" value="Genomic_DNA"/>
</dbReference>
<evidence type="ECO:0000313" key="8">
    <source>
        <dbReference type="EMBL" id="CAF3795437.1"/>
    </source>
</evidence>
<feature type="compositionally biased region" description="Polar residues" evidence="1">
    <location>
        <begin position="123"/>
        <end position="151"/>
    </location>
</feature>
<dbReference type="Proteomes" id="UP000663824">
    <property type="component" value="Unassembled WGS sequence"/>
</dbReference>
<dbReference type="Proteomes" id="UP000663834">
    <property type="component" value="Unassembled WGS sequence"/>
</dbReference>
<proteinExistence type="predicted"/>
<dbReference type="EMBL" id="CAJOBF010000014">
    <property type="protein sequence ID" value="CAF3723445.1"/>
    <property type="molecule type" value="Genomic_DNA"/>
</dbReference>
<dbReference type="EMBL" id="CAJNRF010001641">
    <property type="protein sequence ID" value="CAF2020142.1"/>
    <property type="molecule type" value="Genomic_DNA"/>
</dbReference>
<sequence length="390" mass="44654">MAISGFMPAWMKISSSDKSNGNQKLNIDRSSNNNDKRQLQNEINASILKGQYRKNSNERQSSIDLDEQSENFFSCQSRRSFSRERLLNSFSKGSEFNANDHSYTSNNRSLLNSNTNRQRRLHSTSTLPYNNGHISTNNGHISTSNHNNLTNGITLEHLPNNKHEGKHCDPITKTDENKFDQIEKDFPSLNGRDSSLNNKEQSSIWNNASSKFRISNHGKFSHSFGSDCLTSRRDRLLSTPNNLNTNTRNMIHDLQTSYVTQTKNLDKRNFLNSFKNNSKNENKLPLNETSKPIGNFKLTKDSLSLSTVPETPEEKDLLIRMGWNNDMAYEITDKDKEEYEKRIKMLPKIDNRSATLIKALHRRSLPCINIRDLLQLETIGSTSDDDSSEE</sequence>
<feature type="region of interest" description="Disordered" evidence="1">
    <location>
        <begin position="14"/>
        <end position="39"/>
    </location>
</feature>
<evidence type="ECO:0000313" key="10">
    <source>
        <dbReference type="Proteomes" id="UP000663866"/>
    </source>
</evidence>
<dbReference type="EMBL" id="CAJNRE010002827">
    <property type="protein sequence ID" value="CAF1994234.1"/>
    <property type="molecule type" value="Genomic_DNA"/>
</dbReference>
<evidence type="ECO:0000313" key="4">
    <source>
        <dbReference type="EMBL" id="CAF1994234.1"/>
    </source>
</evidence>
<feature type="compositionally biased region" description="Polar residues" evidence="1">
    <location>
        <begin position="93"/>
        <end position="103"/>
    </location>
</feature>
<dbReference type="Proteomes" id="UP000663842">
    <property type="component" value="Unassembled WGS sequence"/>
</dbReference>
<evidence type="ECO:0000313" key="5">
    <source>
        <dbReference type="EMBL" id="CAF2020142.1"/>
    </source>
</evidence>
<dbReference type="EMBL" id="CAJOBG010000308">
    <property type="protein sequence ID" value="CAF3795437.1"/>
    <property type="molecule type" value="Genomic_DNA"/>
</dbReference>